<evidence type="ECO:0000313" key="2">
    <source>
        <dbReference type="EMBL" id="ORY76370.1"/>
    </source>
</evidence>
<evidence type="ECO:0000313" key="3">
    <source>
        <dbReference type="Proteomes" id="UP000193685"/>
    </source>
</evidence>
<keyword evidence="3" id="KW-1185">Reference proteome</keyword>
<dbReference type="Proteomes" id="UP000193685">
    <property type="component" value="Unassembled WGS sequence"/>
</dbReference>
<dbReference type="GeneID" id="63786670"/>
<dbReference type="EMBL" id="MCFI01000023">
    <property type="protein sequence ID" value="ORY76370.1"/>
    <property type="molecule type" value="Genomic_DNA"/>
</dbReference>
<dbReference type="RefSeq" id="XP_040722633.1">
    <property type="nucleotide sequence ID" value="XM_040870071.1"/>
</dbReference>
<feature type="signal peptide" evidence="1">
    <location>
        <begin position="1"/>
        <end position="28"/>
    </location>
</feature>
<comment type="caution">
    <text evidence="2">The sequence shown here is derived from an EMBL/GenBank/DDBJ whole genome shotgun (WGS) entry which is preliminary data.</text>
</comment>
<accession>A0A1Y2EXS1</accession>
<evidence type="ECO:0008006" key="4">
    <source>
        <dbReference type="Google" id="ProtNLM"/>
    </source>
</evidence>
<name>A0A1Y2EXS1_PROLT</name>
<keyword evidence="1" id="KW-0732">Signal</keyword>
<protein>
    <recommendedName>
        <fullName evidence="4">Chitin-binding type-4 domain-containing protein</fullName>
    </recommendedName>
</protein>
<gene>
    <name evidence="2" type="ORF">BCR37DRAFT_383505</name>
</gene>
<proteinExistence type="predicted"/>
<sequence length="120" mass="13388">MLNIRAAVVVLLGMKLPLLLLLVANVSSWSISRIFNGDNKHYDCTAWWLKADPSIPEADWPITCPFQLKNSKDEGYIPQEVRAGVGETALREISTGGKPVINGRLSLGDKRATNGRIWRW</sequence>
<reference evidence="2 3" key="1">
    <citation type="submission" date="2016-07" db="EMBL/GenBank/DDBJ databases">
        <title>Pervasive Adenine N6-methylation of Active Genes in Fungi.</title>
        <authorList>
            <consortium name="DOE Joint Genome Institute"/>
            <person name="Mondo S.J."/>
            <person name="Dannebaum R.O."/>
            <person name="Kuo R.C."/>
            <person name="Labutti K."/>
            <person name="Haridas S."/>
            <person name="Kuo A."/>
            <person name="Salamov A."/>
            <person name="Ahrendt S.R."/>
            <person name="Lipzen A."/>
            <person name="Sullivan W."/>
            <person name="Andreopoulos W.B."/>
            <person name="Clum A."/>
            <person name="Lindquist E."/>
            <person name="Daum C."/>
            <person name="Ramamoorthy G.K."/>
            <person name="Gryganskyi A."/>
            <person name="Culley D."/>
            <person name="Magnuson J.K."/>
            <person name="James T.Y."/>
            <person name="O'Malley M.A."/>
            <person name="Stajich J.E."/>
            <person name="Spatafora J.W."/>
            <person name="Visel A."/>
            <person name="Grigoriev I.V."/>
        </authorList>
    </citation>
    <scope>NUCLEOTIDE SEQUENCE [LARGE SCALE GENOMIC DNA]</scope>
    <source>
        <strain evidence="2 3">12-1054</strain>
    </source>
</reference>
<organism evidence="2 3">
    <name type="scientific">Protomyces lactucae-debilis</name>
    <dbReference type="NCBI Taxonomy" id="2754530"/>
    <lineage>
        <taxon>Eukaryota</taxon>
        <taxon>Fungi</taxon>
        <taxon>Dikarya</taxon>
        <taxon>Ascomycota</taxon>
        <taxon>Taphrinomycotina</taxon>
        <taxon>Taphrinomycetes</taxon>
        <taxon>Taphrinales</taxon>
        <taxon>Protomycetaceae</taxon>
        <taxon>Protomyces</taxon>
    </lineage>
</organism>
<feature type="chain" id="PRO_5012192334" description="Chitin-binding type-4 domain-containing protein" evidence="1">
    <location>
        <begin position="29"/>
        <end position="120"/>
    </location>
</feature>
<dbReference type="AlphaFoldDB" id="A0A1Y2EXS1"/>
<evidence type="ECO:0000256" key="1">
    <source>
        <dbReference type="SAM" id="SignalP"/>
    </source>
</evidence>